<feature type="signal peptide" evidence="2">
    <location>
        <begin position="1"/>
        <end position="19"/>
    </location>
</feature>
<dbReference type="Gene3D" id="2.60.120.260">
    <property type="entry name" value="Galactose-binding domain-like"/>
    <property type="match status" value="1"/>
</dbReference>
<dbReference type="OrthoDB" id="5102317at2759"/>
<dbReference type="Proteomes" id="UP000736672">
    <property type="component" value="Unassembled WGS sequence"/>
</dbReference>
<evidence type="ECO:0000313" key="3">
    <source>
        <dbReference type="EMBL" id="KAH7246960.1"/>
    </source>
</evidence>
<comment type="caution">
    <text evidence="3">The sequence shown here is derived from an EMBL/GenBank/DDBJ whole genome shotgun (WGS) entry which is preliminary data.</text>
</comment>
<dbReference type="SUPFAM" id="SSF49785">
    <property type="entry name" value="Galactose-binding domain-like"/>
    <property type="match status" value="1"/>
</dbReference>
<keyword evidence="2" id="KW-0732">Signal</keyword>
<accession>A0A9P9K7L2</accession>
<evidence type="ECO:0008006" key="5">
    <source>
        <dbReference type="Google" id="ProtNLM"/>
    </source>
</evidence>
<dbReference type="AlphaFoldDB" id="A0A9P9K7L2"/>
<organism evidence="3 4">
    <name type="scientific">Fusarium solani</name>
    <name type="common">Filamentous fungus</name>
    <dbReference type="NCBI Taxonomy" id="169388"/>
    <lineage>
        <taxon>Eukaryota</taxon>
        <taxon>Fungi</taxon>
        <taxon>Dikarya</taxon>
        <taxon>Ascomycota</taxon>
        <taxon>Pezizomycotina</taxon>
        <taxon>Sordariomycetes</taxon>
        <taxon>Hypocreomycetidae</taxon>
        <taxon>Hypocreales</taxon>
        <taxon>Nectriaceae</taxon>
        <taxon>Fusarium</taxon>
        <taxon>Fusarium solani species complex</taxon>
    </lineage>
</organism>
<name>A0A9P9K7L2_FUSSL</name>
<feature type="region of interest" description="Disordered" evidence="1">
    <location>
        <begin position="27"/>
        <end position="114"/>
    </location>
</feature>
<protein>
    <recommendedName>
        <fullName evidence="5">CBM-cenC domain-containing protein</fullName>
    </recommendedName>
</protein>
<reference evidence="3" key="1">
    <citation type="journal article" date="2021" name="Nat. Commun.">
        <title>Genetic determinants of endophytism in the Arabidopsis root mycobiome.</title>
        <authorList>
            <person name="Mesny F."/>
            <person name="Miyauchi S."/>
            <person name="Thiergart T."/>
            <person name="Pickel B."/>
            <person name="Atanasova L."/>
            <person name="Karlsson M."/>
            <person name="Huettel B."/>
            <person name="Barry K.W."/>
            <person name="Haridas S."/>
            <person name="Chen C."/>
            <person name="Bauer D."/>
            <person name="Andreopoulos W."/>
            <person name="Pangilinan J."/>
            <person name="LaButti K."/>
            <person name="Riley R."/>
            <person name="Lipzen A."/>
            <person name="Clum A."/>
            <person name="Drula E."/>
            <person name="Henrissat B."/>
            <person name="Kohler A."/>
            <person name="Grigoriev I.V."/>
            <person name="Martin F.M."/>
            <person name="Hacquard S."/>
        </authorList>
    </citation>
    <scope>NUCLEOTIDE SEQUENCE</scope>
    <source>
        <strain evidence="3">FSSC 5 MPI-SDFR-AT-0091</strain>
    </source>
</reference>
<dbReference type="InterPro" id="IPR008979">
    <property type="entry name" value="Galactose-bd-like_sf"/>
</dbReference>
<gene>
    <name evidence="3" type="ORF">B0J15DRAFT_78740</name>
</gene>
<keyword evidence="4" id="KW-1185">Reference proteome</keyword>
<dbReference type="EMBL" id="JAGTJS010000016">
    <property type="protein sequence ID" value="KAH7246960.1"/>
    <property type="molecule type" value="Genomic_DNA"/>
</dbReference>
<proteinExistence type="predicted"/>
<sequence length="303" mass="31520">MRSEIYALPLLALARGVLASPCLPPLSSSSLSGTTTASSETTSTASTESSTTSATDFTTGTTSSALSTTESTTVLTTTESTTASASETATASATLSSASTESTESTTATTSALSTASAEFTTASALQSTTTSAEPEPQETNLIVNGGFEASTPQPWGIFSTRNPGSLGISTDQFYVGQQSGTYEHSDNALGEDWGIYQTIDNTRLELGGRYIVSIRIRVPDNSCSDITLAPSIGGGGWIALGSSVINVGNAVNNWHEVRAMFRYNQQSMINNSPGVAIISRCESVSFLIDEVSMVKYVEPTTD</sequence>
<feature type="chain" id="PRO_5040187494" description="CBM-cenC domain-containing protein" evidence="2">
    <location>
        <begin position="20"/>
        <end position="303"/>
    </location>
</feature>
<evidence type="ECO:0000256" key="1">
    <source>
        <dbReference type="SAM" id="MobiDB-lite"/>
    </source>
</evidence>
<evidence type="ECO:0000256" key="2">
    <source>
        <dbReference type="SAM" id="SignalP"/>
    </source>
</evidence>
<evidence type="ECO:0000313" key="4">
    <source>
        <dbReference type="Proteomes" id="UP000736672"/>
    </source>
</evidence>